<dbReference type="InterPro" id="IPR011579">
    <property type="entry name" value="ATPase_dom"/>
</dbReference>
<dbReference type="EMBL" id="JADIMF010000018">
    <property type="protein sequence ID" value="MBO8468381.1"/>
    <property type="molecule type" value="Genomic_DNA"/>
</dbReference>
<dbReference type="PANTHER" id="PTHR34704:SF1">
    <property type="entry name" value="ATPASE"/>
    <property type="match status" value="1"/>
</dbReference>
<evidence type="ECO:0000313" key="3">
    <source>
        <dbReference type="EMBL" id="MBO8468381.1"/>
    </source>
</evidence>
<dbReference type="Gene3D" id="1.10.10.10">
    <property type="entry name" value="Winged helix-like DNA-binding domain superfamily/Winged helix DNA-binding domain"/>
    <property type="match status" value="1"/>
</dbReference>
<dbReference type="Proteomes" id="UP000810292">
    <property type="component" value="Unassembled WGS sequence"/>
</dbReference>
<dbReference type="InterPro" id="IPR027417">
    <property type="entry name" value="P-loop_NTPase"/>
</dbReference>
<evidence type="ECO:0000259" key="2">
    <source>
        <dbReference type="Pfam" id="PF03008"/>
    </source>
</evidence>
<dbReference type="GO" id="GO:0005524">
    <property type="term" value="F:ATP binding"/>
    <property type="evidence" value="ECO:0007669"/>
    <property type="project" value="InterPro"/>
</dbReference>
<dbReference type="InterPro" id="IPR036390">
    <property type="entry name" value="WH_DNA-bd_sf"/>
</dbReference>
<evidence type="ECO:0000259" key="1">
    <source>
        <dbReference type="Pfam" id="PF01637"/>
    </source>
</evidence>
<reference evidence="3" key="2">
    <citation type="journal article" date="2021" name="PeerJ">
        <title>Extensive microbial diversity within the chicken gut microbiome revealed by metagenomics and culture.</title>
        <authorList>
            <person name="Gilroy R."/>
            <person name="Ravi A."/>
            <person name="Getino M."/>
            <person name="Pursley I."/>
            <person name="Horton D.L."/>
            <person name="Alikhan N.F."/>
            <person name="Baker D."/>
            <person name="Gharbi K."/>
            <person name="Hall N."/>
            <person name="Watson M."/>
            <person name="Adriaenssens E.M."/>
            <person name="Foster-Nyarko E."/>
            <person name="Jarju S."/>
            <person name="Secka A."/>
            <person name="Antonio M."/>
            <person name="Oren A."/>
            <person name="Chaudhuri R.R."/>
            <person name="La Ragione R."/>
            <person name="Hildebrand F."/>
            <person name="Pallen M.J."/>
        </authorList>
    </citation>
    <scope>NUCLEOTIDE SEQUENCE</scope>
    <source>
        <strain evidence="3">14700</strain>
    </source>
</reference>
<feature type="domain" description="ATPase" evidence="1">
    <location>
        <begin position="3"/>
        <end position="195"/>
    </location>
</feature>
<evidence type="ECO:0000313" key="4">
    <source>
        <dbReference type="Proteomes" id="UP000810292"/>
    </source>
</evidence>
<protein>
    <submittedName>
        <fullName evidence="3">AAA family ATPase</fullName>
    </submittedName>
</protein>
<feature type="domain" description="DUF234" evidence="2">
    <location>
        <begin position="309"/>
        <end position="402"/>
    </location>
</feature>
<dbReference type="SUPFAM" id="SSF52540">
    <property type="entry name" value="P-loop containing nucleoside triphosphate hydrolases"/>
    <property type="match status" value="1"/>
</dbReference>
<dbReference type="Gene3D" id="3.40.50.300">
    <property type="entry name" value="P-loop containing nucleotide triphosphate hydrolases"/>
    <property type="match status" value="2"/>
</dbReference>
<dbReference type="Pfam" id="PF01637">
    <property type="entry name" value="ATPase_2"/>
    <property type="match status" value="1"/>
</dbReference>
<name>A0A9D9I9Z9_9SPIO</name>
<organism evidence="3 4">
    <name type="scientific">Candidatus Ornithospirochaeta stercoravium</name>
    <dbReference type="NCBI Taxonomy" id="2840897"/>
    <lineage>
        <taxon>Bacteria</taxon>
        <taxon>Pseudomonadati</taxon>
        <taxon>Spirochaetota</taxon>
        <taxon>Spirochaetia</taxon>
        <taxon>Spirochaetales</taxon>
        <taxon>Spirochaetaceae</taxon>
        <taxon>Spirochaetaceae incertae sedis</taxon>
        <taxon>Candidatus Ornithospirochaeta</taxon>
    </lineage>
</organism>
<proteinExistence type="predicted"/>
<gene>
    <name evidence="3" type="ORF">IAA72_01170</name>
</gene>
<reference evidence="3" key="1">
    <citation type="submission" date="2020-10" db="EMBL/GenBank/DDBJ databases">
        <authorList>
            <person name="Gilroy R."/>
        </authorList>
    </citation>
    <scope>NUCLEOTIDE SEQUENCE</scope>
    <source>
        <strain evidence="3">14700</strain>
    </source>
</reference>
<dbReference type="InterPro" id="IPR036388">
    <property type="entry name" value="WH-like_DNA-bd_sf"/>
</dbReference>
<dbReference type="AlphaFoldDB" id="A0A9D9I9Z9"/>
<comment type="caution">
    <text evidence="3">The sequence shown here is derived from an EMBL/GenBank/DDBJ whole genome shotgun (WGS) entry which is preliminary data.</text>
</comment>
<sequence>MKFIGRTEELRRIRKALSAPAGAVLLYGKRRVGKTTLIKEALKKIDAVKILYTCMPIEMEKNAEALSSTVLNELGLAPLSFKDFPSLFKFLSTRNEKIVIILDEYQDLKQKADSDYVDSLFRTIIDNLGENISILLSGSSIRVMSALNKSDNPLYERFSEEISLKELTYLEASEFYPECSVRDKIIYYSVFGGMPLLNQKIDPTLSVRKNIIKLFADPNGIAYSYAKSVADIEIASINDAFIIISRIGNGKLRYSEIASMLANDSSRKQLSRTLKALIDSELIRKRYPINSDNKKHVFYELSSNSLRFYFTYLLNLEGSLEISNKVFFEHYIEPSLNTFVSYRFEDIACSWFSILSKKDKRNDILRIGSYWYNNPKNRKNGEFDVALETKTGYEIYECKFLEQPASISLIKDEKRKAEEIEGIRIARFGMISSSGFEDKVEGVIEIEGKELYS</sequence>
<dbReference type="PANTHER" id="PTHR34704">
    <property type="entry name" value="ATPASE"/>
    <property type="match status" value="1"/>
</dbReference>
<accession>A0A9D9I9Z9</accession>
<dbReference type="SUPFAM" id="SSF46785">
    <property type="entry name" value="Winged helix' DNA-binding domain"/>
    <property type="match status" value="1"/>
</dbReference>
<dbReference type="InterPro" id="IPR004256">
    <property type="entry name" value="DUF234"/>
</dbReference>
<dbReference type="Pfam" id="PF03008">
    <property type="entry name" value="DUF234"/>
    <property type="match status" value="1"/>
</dbReference>